<sequence length="203" mass="20929">MLLFAIAFAMPQDTTTTPITSSPDDDTPIAPTASSPDDDITTAAIHHVPKGNRTSTLIPLAPAQNATTTPVFAPPQNATITTTTARPTKSHNVPTCVYQCLVQAAQYSGCSMYACPTQNDKSCACSNMDFQQITHSCVAANCTLAEQTSITSIEQKCAGATRVAGSRTANLAATSATSAAIQNGGHVGNVQELPGLPDPGPPI</sequence>
<dbReference type="OrthoDB" id="4505683at2759"/>
<feature type="region of interest" description="Disordered" evidence="5">
    <location>
        <begin position="14"/>
        <end position="39"/>
    </location>
</feature>
<accession>A0A9P5X9W7</accession>
<gene>
    <name evidence="8" type="ORF">P691DRAFT_784445</name>
</gene>
<name>A0A9P5X9W7_9AGAR</name>
<reference evidence="8" key="1">
    <citation type="submission" date="2020-11" db="EMBL/GenBank/DDBJ databases">
        <authorList>
            <consortium name="DOE Joint Genome Institute"/>
            <person name="Ahrendt S."/>
            <person name="Riley R."/>
            <person name="Andreopoulos W."/>
            <person name="Labutti K."/>
            <person name="Pangilinan J."/>
            <person name="Ruiz-Duenas F.J."/>
            <person name="Barrasa J.M."/>
            <person name="Sanchez-Garcia M."/>
            <person name="Camarero S."/>
            <person name="Miyauchi S."/>
            <person name="Serrano A."/>
            <person name="Linde D."/>
            <person name="Babiker R."/>
            <person name="Drula E."/>
            <person name="Ayuso-Fernandez I."/>
            <person name="Pacheco R."/>
            <person name="Padilla G."/>
            <person name="Ferreira P."/>
            <person name="Barriuso J."/>
            <person name="Kellner H."/>
            <person name="Castanera R."/>
            <person name="Alfaro M."/>
            <person name="Ramirez L."/>
            <person name="Pisabarro A.G."/>
            <person name="Kuo A."/>
            <person name="Tritt A."/>
            <person name="Lipzen A."/>
            <person name="He G."/>
            <person name="Yan M."/>
            <person name="Ng V."/>
            <person name="Cullen D."/>
            <person name="Martin F."/>
            <person name="Rosso M.-N."/>
            <person name="Henrissat B."/>
            <person name="Hibbett D."/>
            <person name="Martinez A.T."/>
            <person name="Grigoriev I.V."/>
        </authorList>
    </citation>
    <scope>NUCLEOTIDE SEQUENCE</scope>
    <source>
        <strain evidence="8">MF-IS2</strain>
    </source>
</reference>
<proteinExistence type="predicted"/>
<evidence type="ECO:0000313" key="8">
    <source>
        <dbReference type="EMBL" id="KAF9446006.1"/>
    </source>
</evidence>
<evidence type="ECO:0000256" key="6">
    <source>
        <dbReference type="SAM" id="SignalP"/>
    </source>
</evidence>
<keyword evidence="4" id="KW-1015">Disulfide bond</keyword>
<evidence type="ECO:0000256" key="2">
    <source>
        <dbReference type="ARBA" id="ARBA00022525"/>
    </source>
</evidence>
<dbReference type="InterPro" id="IPR008427">
    <property type="entry name" value="Extracellular_membr_CFEM_dom"/>
</dbReference>
<evidence type="ECO:0000256" key="3">
    <source>
        <dbReference type="ARBA" id="ARBA00022729"/>
    </source>
</evidence>
<dbReference type="Pfam" id="PF05730">
    <property type="entry name" value="CFEM"/>
    <property type="match status" value="1"/>
</dbReference>
<comment type="caution">
    <text evidence="8">The sequence shown here is derived from an EMBL/GenBank/DDBJ whole genome shotgun (WGS) entry which is preliminary data.</text>
</comment>
<dbReference type="AlphaFoldDB" id="A0A9P5X9W7"/>
<organism evidence="8 9">
    <name type="scientific">Macrolepiota fuliginosa MF-IS2</name>
    <dbReference type="NCBI Taxonomy" id="1400762"/>
    <lineage>
        <taxon>Eukaryota</taxon>
        <taxon>Fungi</taxon>
        <taxon>Dikarya</taxon>
        <taxon>Basidiomycota</taxon>
        <taxon>Agaricomycotina</taxon>
        <taxon>Agaricomycetes</taxon>
        <taxon>Agaricomycetidae</taxon>
        <taxon>Agaricales</taxon>
        <taxon>Agaricineae</taxon>
        <taxon>Agaricaceae</taxon>
        <taxon>Macrolepiota</taxon>
    </lineage>
</organism>
<comment type="subcellular location">
    <subcellularLocation>
        <location evidence="1">Secreted</location>
    </subcellularLocation>
</comment>
<evidence type="ECO:0000313" key="9">
    <source>
        <dbReference type="Proteomes" id="UP000807342"/>
    </source>
</evidence>
<feature type="chain" id="PRO_5040200808" description="CFEM domain-containing protein" evidence="6">
    <location>
        <begin position="17"/>
        <end position="203"/>
    </location>
</feature>
<feature type="domain" description="CFEM" evidence="7">
    <location>
        <begin position="66"/>
        <end position="185"/>
    </location>
</feature>
<protein>
    <recommendedName>
        <fullName evidence="7">CFEM domain-containing protein</fullName>
    </recommendedName>
</protein>
<dbReference type="GO" id="GO:0005576">
    <property type="term" value="C:extracellular region"/>
    <property type="evidence" value="ECO:0007669"/>
    <property type="project" value="UniProtKB-SubCell"/>
</dbReference>
<evidence type="ECO:0000259" key="7">
    <source>
        <dbReference type="PROSITE" id="PS52012"/>
    </source>
</evidence>
<keyword evidence="9" id="KW-1185">Reference proteome</keyword>
<evidence type="ECO:0000256" key="5">
    <source>
        <dbReference type="SAM" id="MobiDB-lite"/>
    </source>
</evidence>
<keyword evidence="3 6" id="KW-0732">Signal</keyword>
<feature type="signal peptide" evidence="6">
    <location>
        <begin position="1"/>
        <end position="16"/>
    </location>
</feature>
<dbReference type="Proteomes" id="UP000807342">
    <property type="component" value="Unassembled WGS sequence"/>
</dbReference>
<dbReference type="EMBL" id="MU151268">
    <property type="protein sequence ID" value="KAF9446006.1"/>
    <property type="molecule type" value="Genomic_DNA"/>
</dbReference>
<dbReference type="PROSITE" id="PS52012">
    <property type="entry name" value="CFEM"/>
    <property type="match status" value="1"/>
</dbReference>
<keyword evidence="2" id="KW-0964">Secreted</keyword>
<evidence type="ECO:0000256" key="1">
    <source>
        <dbReference type="ARBA" id="ARBA00004613"/>
    </source>
</evidence>
<evidence type="ECO:0000256" key="4">
    <source>
        <dbReference type="ARBA" id="ARBA00023157"/>
    </source>
</evidence>